<dbReference type="RefSeq" id="XP_027204825.1">
    <property type="nucleotide sequence ID" value="XM_027349024.1"/>
</dbReference>
<evidence type="ECO:0000259" key="3">
    <source>
        <dbReference type="Pfam" id="PF00248"/>
    </source>
</evidence>
<dbReference type="Pfam" id="PF00248">
    <property type="entry name" value="Aldo_ket_red"/>
    <property type="match status" value="1"/>
</dbReference>
<dbReference type="PANTHER" id="PTHR43827:SF14">
    <property type="entry name" value="NADP-DEPENDENT OXIDOREDUCTASE DOMAIN-CONTAINING PROTEIN"/>
    <property type="match status" value="1"/>
</dbReference>
<organism evidence="5 6">
    <name type="scientific">Dermatophagoides pteronyssinus</name>
    <name type="common">European house dust mite</name>
    <dbReference type="NCBI Taxonomy" id="6956"/>
    <lineage>
        <taxon>Eukaryota</taxon>
        <taxon>Metazoa</taxon>
        <taxon>Ecdysozoa</taxon>
        <taxon>Arthropoda</taxon>
        <taxon>Chelicerata</taxon>
        <taxon>Arachnida</taxon>
        <taxon>Acari</taxon>
        <taxon>Acariformes</taxon>
        <taxon>Sarcoptiformes</taxon>
        <taxon>Astigmata</taxon>
        <taxon>Psoroptidia</taxon>
        <taxon>Analgoidea</taxon>
        <taxon>Pyroglyphidae</taxon>
        <taxon>Dermatophagoidinae</taxon>
        <taxon>Dermatophagoides</taxon>
    </lineage>
</organism>
<dbReference type="InterPro" id="IPR023210">
    <property type="entry name" value="NADP_OxRdtase_dom"/>
</dbReference>
<keyword evidence="2" id="KW-0812">Transmembrane</keyword>
<protein>
    <submittedName>
        <fullName evidence="6">Uncharacterized protein LOC113798475</fullName>
    </submittedName>
</protein>
<dbReference type="GO" id="GO:0005506">
    <property type="term" value="F:iron ion binding"/>
    <property type="evidence" value="ECO:0007669"/>
    <property type="project" value="InterPro"/>
</dbReference>
<gene>
    <name evidence="6" type="primary">LOC113798475</name>
</gene>
<dbReference type="GO" id="GO:0016616">
    <property type="term" value="F:oxidoreductase activity, acting on the CH-OH group of donors, NAD or NADP as acceptor"/>
    <property type="evidence" value="ECO:0007669"/>
    <property type="project" value="UniProtKB-ARBA"/>
</dbReference>
<dbReference type="PRINTS" id="PR00069">
    <property type="entry name" value="ALDKETRDTASE"/>
</dbReference>
<keyword evidence="2" id="KW-1133">Transmembrane helix</keyword>
<evidence type="ECO:0000259" key="4">
    <source>
        <dbReference type="Pfam" id="PF04116"/>
    </source>
</evidence>
<evidence type="ECO:0000313" key="5">
    <source>
        <dbReference type="Proteomes" id="UP000515146"/>
    </source>
</evidence>
<dbReference type="PANTHER" id="PTHR43827">
    <property type="entry name" value="2,5-DIKETO-D-GLUCONIC ACID REDUCTASE"/>
    <property type="match status" value="1"/>
</dbReference>
<evidence type="ECO:0000313" key="6">
    <source>
        <dbReference type="RefSeq" id="XP_027204825.1"/>
    </source>
</evidence>
<dbReference type="InterPro" id="IPR036812">
    <property type="entry name" value="NAD(P)_OxRdtase_dom_sf"/>
</dbReference>
<keyword evidence="5" id="KW-1185">Reference proteome</keyword>
<dbReference type="OrthoDB" id="408954at2759"/>
<dbReference type="GO" id="GO:0008610">
    <property type="term" value="P:lipid biosynthetic process"/>
    <property type="evidence" value="ECO:0007669"/>
    <property type="project" value="InterPro"/>
</dbReference>
<evidence type="ECO:0000256" key="2">
    <source>
        <dbReference type="SAM" id="Phobius"/>
    </source>
</evidence>
<dbReference type="Gene3D" id="3.20.20.100">
    <property type="entry name" value="NADP-dependent oxidoreductase domain"/>
    <property type="match status" value="1"/>
</dbReference>
<dbReference type="KEGG" id="dpte:113798475"/>
<name>A0A6P6YHR6_DERPT</name>
<dbReference type="InterPro" id="IPR018170">
    <property type="entry name" value="Aldo/ket_reductase_CS"/>
</dbReference>
<sequence length="663" mass="77513">MSTTTLKLEQQKQQSQENNHSDINYLSHVITLTDQISEPARDWIQFIFDKYDSNFDQTSITSQIISAMILTMGCFWLIGSLYTLLDYFQRPKFLYRYKIQDNEQITLDDIIETAKVAFWNQITVQLLTTTIAFNLMNYLPFDKNYRVPPVSTIIYNLVVFIFLQEIAFYYLHRLLHHKIFYRYVHKIHHKWQAPISISALYCHPFEHFLANLVPVLIGPFVMGSHRSTISIWLLIVHIVTLNDHSGYHFPLMPSPEFHDYHHLMFNQNFGRMGFLDYFHGTSERYFKSKYSKRHQVLLSLTPMKILIPDNIKSFNCSIFCFCLFVVIILNVCDALFNPTDFGRIVDHPHRDGSKSKQIILNNGRCLPMVAFGTWQLGNDTVVKRAIKSAVTSGYRLIDTADIYGNEKMIGDILQEIFNEGIINRDDIFITTKVWCNHFSKPSVIKSIRRSMQRLKVSYLDLVLLHYPTGFKEIVGDKYPKFKNGSIIPRTWQKDSYTETWESMEEAVRKNYTRSIGVSNFNRAQIKTLLKKATIKPVLNQVESHPNLKQSLLLKYLMDEQILMQAYAPIRKADKELLNNPILMAIGENHNKSSAHIALRWQLQRSVPIVVKSSNPKRIKSNLQLFDFELNDDEMKQIETIEEKSRIYDIDGLTNHPDYPFNEE</sequence>
<dbReference type="InterPro" id="IPR020471">
    <property type="entry name" value="AKR"/>
</dbReference>
<feature type="transmembrane region" description="Helical" evidence="2">
    <location>
        <begin position="122"/>
        <end position="141"/>
    </location>
</feature>
<dbReference type="InterPro" id="IPR006694">
    <property type="entry name" value="Fatty_acid_hydroxylase"/>
</dbReference>
<dbReference type="PROSITE" id="PS00062">
    <property type="entry name" value="ALDOKETO_REDUCTASE_2"/>
    <property type="match status" value="1"/>
</dbReference>
<reference evidence="6" key="1">
    <citation type="submission" date="2025-08" db="UniProtKB">
        <authorList>
            <consortium name="RefSeq"/>
        </authorList>
    </citation>
    <scope>IDENTIFICATION</scope>
    <source>
        <strain evidence="6">Airmid</strain>
    </source>
</reference>
<feature type="domain" description="Fatty acid hydroxylase" evidence="4">
    <location>
        <begin position="158"/>
        <end position="281"/>
    </location>
</feature>
<dbReference type="AlphaFoldDB" id="A0A6P6YHR6"/>
<feature type="transmembrane region" description="Helical" evidence="2">
    <location>
        <begin position="153"/>
        <end position="172"/>
    </location>
</feature>
<dbReference type="Pfam" id="PF04116">
    <property type="entry name" value="FA_hydroxylase"/>
    <property type="match status" value="1"/>
</dbReference>
<proteinExistence type="predicted"/>
<dbReference type="PROSITE" id="PS00798">
    <property type="entry name" value="ALDOKETO_REDUCTASE_1"/>
    <property type="match status" value="1"/>
</dbReference>
<accession>A0A6P6YHR6</accession>
<feature type="transmembrane region" description="Helical" evidence="2">
    <location>
        <begin position="313"/>
        <end position="331"/>
    </location>
</feature>
<evidence type="ECO:0000256" key="1">
    <source>
        <dbReference type="ARBA" id="ARBA00023002"/>
    </source>
</evidence>
<dbReference type="Proteomes" id="UP000515146">
    <property type="component" value="Unplaced"/>
</dbReference>
<feature type="domain" description="NADP-dependent oxidoreductase" evidence="3">
    <location>
        <begin position="370"/>
        <end position="641"/>
    </location>
</feature>
<feature type="transmembrane region" description="Helical" evidence="2">
    <location>
        <begin position="64"/>
        <end position="88"/>
    </location>
</feature>
<keyword evidence="2" id="KW-0472">Membrane</keyword>
<keyword evidence="1" id="KW-0560">Oxidoreductase</keyword>
<dbReference type="InParanoid" id="A0A6P6YHR6"/>
<dbReference type="FunFam" id="3.20.20.100:FF:000002">
    <property type="entry name" value="2,5-diketo-D-gluconic acid reductase A"/>
    <property type="match status" value="1"/>
</dbReference>
<dbReference type="PROSITE" id="PS00063">
    <property type="entry name" value="ALDOKETO_REDUCTASE_3"/>
    <property type="match status" value="1"/>
</dbReference>
<dbReference type="SUPFAM" id="SSF51430">
    <property type="entry name" value="NAD(P)-linked oxidoreductase"/>
    <property type="match status" value="1"/>
</dbReference>